<dbReference type="InterPro" id="IPR010982">
    <property type="entry name" value="Lambda_DNA-bd_dom_sf"/>
</dbReference>
<keyword evidence="3" id="KW-1185">Reference proteome</keyword>
<dbReference type="AlphaFoldDB" id="A0A9X3F9C3"/>
<organism evidence="2 3">
    <name type="scientific">Draconibacterium aestuarii</name>
    <dbReference type="NCBI Taxonomy" id="2998507"/>
    <lineage>
        <taxon>Bacteria</taxon>
        <taxon>Pseudomonadati</taxon>
        <taxon>Bacteroidota</taxon>
        <taxon>Bacteroidia</taxon>
        <taxon>Marinilabiliales</taxon>
        <taxon>Prolixibacteraceae</taxon>
        <taxon>Draconibacterium</taxon>
    </lineage>
</organism>
<dbReference type="Pfam" id="PF12844">
    <property type="entry name" value="HTH_19"/>
    <property type="match status" value="1"/>
</dbReference>
<proteinExistence type="predicted"/>
<dbReference type="EMBL" id="JAPOHD010000031">
    <property type="protein sequence ID" value="MCY1722257.1"/>
    <property type="molecule type" value="Genomic_DNA"/>
</dbReference>
<dbReference type="InterPro" id="IPR001387">
    <property type="entry name" value="Cro/C1-type_HTH"/>
</dbReference>
<dbReference type="SUPFAM" id="SSF47413">
    <property type="entry name" value="lambda repressor-like DNA-binding domains"/>
    <property type="match status" value="1"/>
</dbReference>
<accession>A0A9X3F9C3</accession>
<dbReference type="GO" id="GO:0003677">
    <property type="term" value="F:DNA binding"/>
    <property type="evidence" value="ECO:0007669"/>
    <property type="project" value="InterPro"/>
</dbReference>
<dbReference type="Proteomes" id="UP001145087">
    <property type="component" value="Unassembled WGS sequence"/>
</dbReference>
<feature type="domain" description="HTH cro/C1-type" evidence="1">
    <location>
        <begin position="5"/>
        <end position="58"/>
    </location>
</feature>
<sequence>MKDRIKQFIEQKGISAGELAGMLDVQRSNISHILNGRNKPGASFIEKLLVVFPDLNARWLLTGAGAMLEGDVEATQPMSNKLLFENIVPPPPKESVETEYKKIEIKEIPVNEREDDLDRMVLLYKDGTFVTYKKR</sequence>
<dbReference type="Gene3D" id="1.10.260.40">
    <property type="entry name" value="lambda repressor-like DNA-binding domains"/>
    <property type="match status" value="1"/>
</dbReference>
<comment type="caution">
    <text evidence="2">The sequence shown here is derived from an EMBL/GenBank/DDBJ whole genome shotgun (WGS) entry which is preliminary data.</text>
</comment>
<reference evidence="2" key="1">
    <citation type="submission" date="2022-11" db="EMBL/GenBank/DDBJ databases">
        <title>Marilongibacter aestuarii gen. nov., sp. nov., isolated from tidal flat sediment.</title>
        <authorList>
            <person name="Jiayan W."/>
        </authorList>
    </citation>
    <scope>NUCLEOTIDE SEQUENCE</scope>
    <source>
        <strain evidence="2">Z1-6</strain>
    </source>
</reference>
<evidence type="ECO:0000259" key="1">
    <source>
        <dbReference type="PROSITE" id="PS50943"/>
    </source>
</evidence>
<dbReference type="RefSeq" id="WP_343334582.1">
    <property type="nucleotide sequence ID" value="NZ_JAPOHD010000031.1"/>
</dbReference>
<dbReference type="CDD" id="cd00093">
    <property type="entry name" value="HTH_XRE"/>
    <property type="match status" value="1"/>
</dbReference>
<name>A0A9X3F9C3_9BACT</name>
<gene>
    <name evidence="2" type="ORF">OU798_18025</name>
</gene>
<dbReference type="PROSITE" id="PS50943">
    <property type="entry name" value="HTH_CROC1"/>
    <property type="match status" value="1"/>
</dbReference>
<evidence type="ECO:0000313" key="2">
    <source>
        <dbReference type="EMBL" id="MCY1722257.1"/>
    </source>
</evidence>
<dbReference type="SMART" id="SM00530">
    <property type="entry name" value="HTH_XRE"/>
    <property type="match status" value="1"/>
</dbReference>
<evidence type="ECO:0000313" key="3">
    <source>
        <dbReference type="Proteomes" id="UP001145087"/>
    </source>
</evidence>
<protein>
    <submittedName>
        <fullName evidence="2">Helix-turn-helix transcriptional regulator</fullName>
    </submittedName>
</protein>